<evidence type="ECO:0000313" key="3">
    <source>
        <dbReference type="Proteomes" id="UP001190700"/>
    </source>
</evidence>
<sequence length="156" mass="17753">ADVTTKERGSDIQREKNESLPIHSPKAMGPSIRGGDEEIVAGEELRVKLMGRRKRAESLQLEPVQVASFLETRRPESKQEAADEELQVKLHRQRSRADKENIPVDVTTKEMRSPLKNRQLDGELRSPLKNRQLDGELRSPLKNRQLDGEMVSSARH</sequence>
<organism evidence="2 3">
    <name type="scientific">Cymbomonas tetramitiformis</name>
    <dbReference type="NCBI Taxonomy" id="36881"/>
    <lineage>
        <taxon>Eukaryota</taxon>
        <taxon>Viridiplantae</taxon>
        <taxon>Chlorophyta</taxon>
        <taxon>Pyramimonadophyceae</taxon>
        <taxon>Pyramimonadales</taxon>
        <taxon>Pyramimonadaceae</taxon>
        <taxon>Cymbomonas</taxon>
    </lineage>
</organism>
<gene>
    <name evidence="2" type="ORF">CYMTET_35344</name>
</gene>
<name>A0AAE0F9G7_9CHLO</name>
<reference evidence="2 3" key="1">
    <citation type="journal article" date="2015" name="Genome Biol. Evol.">
        <title>Comparative Genomics of a Bacterivorous Green Alga Reveals Evolutionary Causalities and Consequences of Phago-Mixotrophic Mode of Nutrition.</title>
        <authorList>
            <person name="Burns J.A."/>
            <person name="Paasch A."/>
            <person name="Narechania A."/>
            <person name="Kim E."/>
        </authorList>
    </citation>
    <scope>NUCLEOTIDE SEQUENCE [LARGE SCALE GENOMIC DNA]</scope>
    <source>
        <strain evidence="2 3">PLY_AMNH</strain>
    </source>
</reference>
<protein>
    <submittedName>
        <fullName evidence="2">Uncharacterized protein</fullName>
    </submittedName>
</protein>
<feature type="region of interest" description="Disordered" evidence="1">
    <location>
        <begin position="1"/>
        <end position="37"/>
    </location>
</feature>
<feature type="non-terminal residue" evidence="2">
    <location>
        <position position="1"/>
    </location>
</feature>
<evidence type="ECO:0000256" key="1">
    <source>
        <dbReference type="SAM" id="MobiDB-lite"/>
    </source>
</evidence>
<feature type="compositionally biased region" description="Basic and acidic residues" evidence="1">
    <location>
        <begin position="1"/>
        <end position="18"/>
    </location>
</feature>
<dbReference type="AlphaFoldDB" id="A0AAE0F9G7"/>
<feature type="compositionally biased region" description="Basic and acidic residues" evidence="1">
    <location>
        <begin position="95"/>
        <end position="147"/>
    </location>
</feature>
<proteinExistence type="predicted"/>
<feature type="compositionally biased region" description="Basic and acidic residues" evidence="1">
    <location>
        <begin position="72"/>
        <end position="81"/>
    </location>
</feature>
<keyword evidence="3" id="KW-1185">Reference proteome</keyword>
<accession>A0AAE0F9G7</accession>
<dbReference type="Proteomes" id="UP001190700">
    <property type="component" value="Unassembled WGS sequence"/>
</dbReference>
<comment type="caution">
    <text evidence="2">The sequence shown here is derived from an EMBL/GenBank/DDBJ whole genome shotgun (WGS) entry which is preliminary data.</text>
</comment>
<dbReference type="EMBL" id="LGRX02022559">
    <property type="protein sequence ID" value="KAK3255475.1"/>
    <property type="molecule type" value="Genomic_DNA"/>
</dbReference>
<feature type="region of interest" description="Disordered" evidence="1">
    <location>
        <begin position="72"/>
        <end position="156"/>
    </location>
</feature>
<evidence type="ECO:0000313" key="2">
    <source>
        <dbReference type="EMBL" id="KAK3255475.1"/>
    </source>
</evidence>